<accession>A0A8J3YWP7</accession>
<reference evidence="2" key="1">
    <citation type="submission" date="2021-01" db="EMBL/GenBank/DDBJ databases">
        <title>Whole genome shotgun sequence of Virgisporangium aliadipatigenens NBRC 105644.</title>
        <authorList>
            <person name="Komaki H."/>
            <person name="Tamura T."/>
        </authorList>
    </citation>
    <scope>NUCLEOTIDE SEQUENCE</scope>
    <source>
        <strain evidence="2">NBRC 105644</strain>
    </source>
</reference>
<sequence>MFLAHIPVNHHLRPVYRVLSGIAALYLLVFGIIGVVQASGLDLYAREDLPTVLGQQVNPAYAGLSLVFGVISLVATVIGRNLDHYVNHWVGLVLLGIGLAMLALMRTDANILGFEMTNVIVIFVIGSLLSTAGLYTKVGPTATAAAH</sequence>
<keyword evidence="1" id="KW-1133">Transmembrane helix</keyword>
<comment type="caution">
    <text evidence="2">The sequence shown here is derived from an EMBL/GenBank/DDBJ whole genome shotgun (WGS) entry which is preliminary data.</text>
</comment>
<feature type="transmembrane region" description="Helical" evidence="1">
    <location>
        <begin position="60"/>
        <end position="78"/>
    </location>
</feature>
<evidence type="ECO:0000313" key="3">
    <source>
        <dbReference type="Proteomes" id="UP000619260"/>
    </source>
</evidence>
<dbReference type="Proteomes" id="UP000619260">
    <property type="component" value="Unassembled WGS sequence"/>
</dbReference>
<protein>
    <recommendedName>
        <fullName evidence="4">DUF4383 domain-containing protein</fullName>
    </recommendedName>
</protein>
<keyword evidence="1" id="KW-0472">Membrane</keyword>
<feature type="transmembrane region" description="Helical" evidence="1">
    <location>
        <begin position="21"/>
        <end position="40"/>
    </location>
</feature>
<feature type="transmembrane region" description="Helical" evidence="1">
    <location>
        <begin position="111"/>
        <end position="135"/>
    </location>
</feature>
<evidence type="ECO:0008006" key="4">
    <source>
        <dbReference type="Google" id="ProtNLM"/>
    </source>
</evidence>
<dbReference type="EMBL" id="BOPF01000044">
    <property type="protein sequence ID" value="GIJ51170.1"/>
    <property type="molecule type" value="Genomic_DNA"/>
</dbReference>
<name>A0A8J3YWP7_9ACTN</name>
<feature type="transmembrane region" description="Helical" evidence="1">
    <location>
        <begin position="85"/>
        <end position="105"/>
    </location>
</feature>
<gene>
    <name evidence="2" type="ORF">Val02_80560</name>
</gene>
<organism evidence="2 3">
    <name type="scientific">Virgisporangium aliadipatigenens</name>
    <dbReference type="NCBI Taxonomy" id="741659"/>
    <lineage>
        <taxon>Bacteria</taxon>
        <taxon>Bacillati</taxon>
        <taxon>Actinomycetota</taxon>
        <taxon>Actinomycetes</taxon>
        <taxon>Micromonosporales</taxon>
        <taxon>Micromonosporaceae</taxon>
        <taxon>Virgisporangium</taxon>
    </lineage>
</organism>
<dbReference type="RefSeq" id="WP_203904574.1">
    <property type="nucleotide sequence ID" value="NZ_BOPF01000044.1"/>
</dbReference>
<evidence type="ECO:0000313" key="2">
    <source>
        <dbReference type="EMBL" id="GIJ51170.1"/>
    </source>
</evidence>
<keyword evidence="3" id="KW-1185">Reference proteome</keyword>
<proteinExistence type="predicted"/>
<dbReference type="AlphaFoldDB" id="A0A8J3YWP7"/>
<evidence type="ECO:0000256" key="1">
    <source>
        <dbReference type="SAM" id="Phobius"/>
    </source>
</evidence>
<keyword evidence="1" id="KW-0812">Transmembrane</keyword>